<evidence type="ECO:0000256" key="6">
    <source>
        <dbReference type="SAM" id="MobiDB-lite"/>
    </source>
</evidence>
<keyword evidence="3" id="KW-0235">DNA replication</keyword>
<dbReference type="PANTHER" id="PTHR12748:SF0">
    <property type="entry name" value="ORIGIN RECOGNITION COMPLEX SUBUNIT 3"/>
    <property type="match status" value="1"/>
</dbReference>
<keyword evidence="10" id="KW-1185">Reference proteome</keyword>
<evidence type="ECO:0000256" key="5">
    <source>
        <dbReference type="ARBA" id="ARBA00023242"/>
    </source>
</evidence>
<name>A0A8H4RAG5_9HELO</name>
<dbReference type="GO" id="GO:0006270">
    <property type="term" value="P:DNA replication initiation"/>
    <property type="evidence" value="ECO:0007669"/>
    <property type="project" value="TreeGrafter"/>
</dbReference>
<evidence type="ECO:0000256" key="1">
    <source>
        <dbReference type="ARBA" id="ARBA00004123"/>
    </source>
</evidence>
<dbReference type="GO" id="GO:0005656">
    <property type="term" value="C:nuclear pre-replicative complex"/>
    <property type="evidence" value="ECO:0007669"/>
    <property type="project" value="TreeGrafter"/>
</dbReference>
<evidence type="ECO:0000313" key="9">
    <source>
        <dbReference type="EMBL" id="KAF4625210.1"/>
    </source>
</evidence>
<protein>
    <recommendedName>
        <fullName evidence="11">Origin recognition complex subunit 3</fullName>
    </recommendedName>
</protein>
<evidence type="ECO:0008006" key="11">
    <source>
        <dbReference type="Google" id="ProtNLM"/>
    </source>
</evidence>
<evidence type="ECO:0000259" key="7">
    <source>
        <dbReference type="Pfam" id="PF07034"/>
    </source>
</evidence>
<keyword evidence="5" id="KW-0539">Nucleus</keyword>
<dbReference type="InterPro" id="IPR040855">
    <property type="entry name" value="ORC_WH_C"/>
</dbReference>
<gene>
    <name evidence="9" type="ORF">G7Y89_g12957</name>
</gene>
<dbReference type="GO" id="GO:0003688">
    <property type="term" value="F:DNA replication origin binding"/>
    <property type="evidence" value="ECO:0007669"/>
    <property type="project" value="TreeGrafter"/>
</dbReference>
<dbReference type="OrthoDB" id="10265211at2759"/>
<comment type="caution">
    <text evidence="9">The sequence shown here is derived from an EMBL/GenBank/DDBJ whole genome shotgun (WGS) entry which is preliminary data.</text>
</comment>
<dbReference type="Pfam" id="PF07034">
    <property type="entry name" value="ORC3_N"/>
    <property type="match status" value="1"/>
</dbReference>
<keyword evidence="4" id="KW-0238">DNA-binding</keyword>
<feature type="compositionally biased region" description="Polar residues" evidence="6">
    <location>
        <begin position="46"/>
        <end position="62"/>
    </location>
</feature>
<dbReference type="Proteomes" id="UP000566819">
    <property type="component" value="Unassembled WGS sequence"/>
</dbReference>
<feature type="domain" description="Origin recognition complex subunit 3 N-terminal" evidence="7">
    <location>
        <begin position="43"/>
        <end position="347"/>
    </location>
</feature>
<dbReference type="PANTHER" id="PTHR12748">
    <property type="entry name" value="ORIGIN RECOGNITION COMPLEX SUBUNIT 3"/>
    <property type="match status" value="1"/>
</dbReference>
<dbReference type="GO" id="GO:0005664">
    <property type="term" value="C:nuclear origin of replication recognition complex"/>
    <property type="evidence" value="ECO:0007669"/>
    <property type="project" value="InterPro"/>
</dbReference>
<proteinExistence type="inferred from homology"/>
<feature type="region of interest" description="Disordered" evidence="6">
    <location>
        <begin position="1"/>
        <end position="65"/>
    </location>
</feature>
<comment type="subcellular location">
    <subcellularLocation>
        <location evidence="1">Nucleus</location>
    </subcellularLocation>
</comment>
<accession>A0A8H4RAG5</accession>
<dbReference type="InterPro" id="IPR045667">
    <property type="entry name" value="ORC3_N"/>
</dbReference>
<dbReference type="EMBL" id="JAAMPI010001437">
    <property type="protein sequence ID" value="KAF4625210.1"/>
    <property type="molecule type" value="Genomic_DNA"/>
</dbReference>
<comment type="similarity">
    <text evidence="2">Belongs to the ORC3 family.</text>
</comment>
<reference evidence="9 10" key="1">
    <citation type="submission" date="2020-03" db="EMBL/GenBank/DDBJ databases">
        <title>Draft Genome Sequence of Cudoniella acicularis.</title>
        <authorList>
            <person name="Buettner E."/>
            <person name="Kellner H."/>
        </authorList>
    </citation>
    <scope>NUCLEOTIDE SEQUENCE [LARGE SCALE GENOMIC DNA]</scope>
    <source>
        <strain evidence="9 10">DSM 108380</strain>
    </source>
</reference>
<dbReference type="CDD" id="cd20704">
    <property type="entry name" value="Orc3"/>
    <property type="match status" value="2"/>
</dbReference>
<dbReference type="InterPro" id="IPR020795">
    <property type="entry name" value="ORC3"/>
</dbReference>
<evidence type="ECO:0000256" key="3">
    <source>
        <dbReference type="ARBA" id="ARBA00022705"/>
    </source>
</evidence>
<feature type="domain" description="Origin recognition complex subunit 3 winged helix C-terminal" evidence="8">
    <location>
        <begin position="606"/>
        <end position="707"/>
    </location>
</feature>
<dbReference type="Pfam" id="PF18137">
    <property type="entry name" value="WHD_ORC"/>
    <property type="match status" value="1"/>
</dbReference>
<evidence type="ECO:0000256" key="2">
    <source>
        <dbReference type="ARBA" id="ARBA00010977"/>
    </source>
</evidence>
<evidence type="ECO:0000259" key="8">
    <source>
        <dbReference type="Pfam" id="PF18137"/>
    </source>
</evidence>
<organism evidence="9 10">
    <name type="scientific">Cudoniella acicularis</name>
    <dbReference type="NCBI Taxonomy" id="354080"/>
    <lineage>
        <taxon>Eukaryota</taxon>
        <taxon>Fungi</taxon>
        <taxon>Dikarya</taxon>
        <taxon>Ascomycota</taxon>
        <taxon>Pezizomycotina</taxon>
        <taxon>Leotiomycetes</taxon>
        <taxon>Helotiales</taxon>
        <taxon>Tricladiaceae</taxon>
        <taxon>Cudoniella</taxon>
    </lineage>
</organism>
<dbReference type="GO" id="GO:0031261">
    <property type="term" value="C:DNA replication preinitiation complex"/>
    <property type="evidence" value="ECO:0007669"/>
    <property type="project" value="TreeGrafter"/>
</dbReference>
<dbReference type="AlphaFoldDB" id="A0A8H4RAG5"/>
<evidence type="ECO:0000256" key="4">
    <source>
        <dbReference type="ARBA" id="ARBA00023125"/>
    </source>
</evidence>
<sequence length="710" mass="80485">MSDNEETNSHTGFDSIDHQPAYVYVPGSIHDHAPERAPKRRKVSKSKVTTSRTQEQPKSSGFESLLGGVESPECVQLRHELYQKCWTETDARIQLLLDEANEDTLEEVTSFVNNPKEAEDDKRVPACFIVTGPNIASQSTLFQQLSGRLKTEIDGPVVTLRSGDAMNLKAVLKQLIRDATNQRSEDDELSNEQDGRKLLNYDLEILHNFVRTHKSKKVVVAFQDSEAFDTNLILDITTLFSSWMDRIPFVVLFGVATSVELFQERLPKTASRYLYGIQVYVEQTSSIIEKVFRKAVASPRAPLILGFTLVSTLMERQHDHVQSVQSFVAALKYVYMCHFYGNALSILNTMSGTTAALVKLMLPSHYEAIRTLPSFRILVHNLVKTNEFSRARNLFKDDGILGQEIEHALKLKDAKIIRLLRALHVLENSATEPIGVIDLYLTIFKGGFRDSDYLKSILDSIKRMAPDDLSAFTKRVRSAVETGSSETDLEGWSDVDHEFLAEIQDIETKVESMLEDANATGKPIRSSYAIHNKGLRTTVISQRVQLSYENSTLTEAEKEYTGIIDRLSNRLEEYFDLETPKDLFLNETWLCDKTTSLLEVFAPRPRAAIEDALSCPHDYLPQNDSLQQSSIQQATAILYQRYLEAGSLINMADMWSSFYEILAENESEEYDEREALMQFYRGLAELKLLGMVKQSKKKADHLTKISWKGL</sequence>
<evidence type="ECO:0000313" key="10">
    <source>
        <dbReference type="Proteomes" id="UP000566819"/>
    </source>
</evidence>